<evidence type="ECO:0000256" key="3">
    <source>
        <dbReference type="ARBA" id="ARBA00022741"/>
    </source>
</evidence>
<dbReference type="EMBL" id="PEVY01000019">
    <property type="protein sequence ID" value="PIU75413.1"/>
    <property type="molecule type" value="Genomic_DNA"/>
</dbReference>
<dbReference type="NCBIfam" id="TIGR00234">
    <property type="entry name" value="tyrS"/>
    <property type="match status" value="1"/>
</dbReference>
<evidence type="ECO:0000313" key="13">
    <source>
        <dbReference type="EMBL" id="PIU75413.1"/>
    </source>
</evidence>
<dbReference type="GO" id="GO:0006437">
    <property type="term" value="P:tyrosyl-tRNA aminoacylation"/>
    <property type="evidence" value="ECO:0007669"/>
    <property type="project" value="UniProtKB-UniRule"/>
</dbReference>
<dbReference type="GO" id="GO:0005829">
    <property type="term" value="C:cytosol"/>
    <property type="evidence" value="ECO:0007669"/>
    <property type="project" value="TreeGrafter"/>
</dbReference>
<dbReference type="Pfam" id="PF00579">
    <property type="entry name" value="tRNA-synt_1b"/>
    <property type="match status" value="1"/>
</dbReference>
<feature type="domain" description="Tyrosine--tRNA ligase SYY-like C-terminal" evidence="12">
    <location>
        <begin position="327"/>
        <end position="397"/>
    </location>
</feature>
<evidence type="ECO:0000256" key="10">
    <source>
        <dbReference type="PROSITE-ProRule" id="PRU00182"/>
    </source>
</evidence>
<keyword evidence="7 11" id="KW-0030">Aminoacyl-tRNA synthetase</keyword>
<evidence type="ECO:0000256" key="1">
    <source>
        <dbReference type="ARBA" id="ARBA00013160"/>
    </source>
</evidence>
<dbReference type="InterPro" id="IPR036986">
    <property type="entry name" value="S4_RNA-bd_sf"/>
</dbReference>
<dbReference type="PROSITE" id="PS00178">
    <property type="entry name" value="AA_TRNA_LIGASE_I"/>
    <property type="match status" value="1"/>
</dbReference>
<keyword evidence="5 10" id="KW-0694">RNA-binding</keyword>
<dbReference type="Gene3D" id="1.10.240.10">
    <property type="entry name" value="Tyrosyl-Transfer RNA Synthetase"/>
    <property type="match status" value="1"/>
</dbReference>
<dbReference type="AlphaFoldDB" id="A0A2M7AXZ5"/>
<evidence type="ECO:0000313" key="14">
    <source>
        <dbReference type="Proteomes" id="UP000228775"/>
    </source>
</evidence>
<dbReference type="CDD" id="cd00165">
    <property type="entry name" value="S4"/>
    <property type="match status" value="1"/>
</dbReference>
<dbReference type="InterPro" id="IPR024088">
    <property type="entry name" value="Tyr-tRNA-ligase_bac-type"/>
</dbReference>
<dbReference type="PANTHER" id="PTHR11766">
    <property type="entry name" value="TYROSYL-TRNA SYNTHETASE"/>
    <property type="match status" value="1"/>
</dbReference>
<dbReference type="Pfam" id="PF22421">
    <property type="entry name" value="SYY_C-terminal"/>
    <property type="match status" value="1"/>
</dbReference>
<dbReference type="CDD" id="cd00805">
    <property type="entry name" value="TyrRS_core"/>
    <property type="match status" value="1"/>
</dbReference>
<gene>
    <name evidence="13" type="ORF">COS76_00930</name>
</gene>
<protein>
    <recommendedName>
        <fullName evidence="1 9">Tyrosine--tRNA ligase</fullName>
        <ecNumber evidence="1 9">6.1.1.1</ecNumber>
    </recommendedName>
</protein>
<evidence type="ECO:0000256" key="7">
    <source>
        <dbReference type="ARBA" id="ARBA00023146"/>
    </source>
</evidence>
<dbReference type="PROSITE" id="PS50889">
    <property type="entry name" value="S4"/>
    <property type="match status" value="1"/>
</dbReference>
<comment type="similarity">
    <text evidence="11">Belongs to the class-I aminoacyl-tRNA synthetase family.</text>
</comment>
<keyword evidence="4 11" id="KW-0067">ATP-binding</keyword>
<comment type="catalytic activity">
    <reaction evidence="8">
        <text>tRNA(Tyr) + L-tyrosine + ATP = L-tyrosyl-tRNA(Tyr) + AMP + diphosphate + H(+)</text>
        <dbReference type="Rhea" id="RHEA:10220"/>
        <dbReference type="Rhea" id="RHEA-COMP:9706"/>
        <dbReference type="Rhea" id="RHEA-COMP:9707"/>
        <dbReference type="ChEBI" id="CHEBI:15378"/>
        <dbReference type="ChEBI" id="CHEBI:30616"/>
        <dbReference type="ChEBI" id="CHEBI:33019"/>
        <dbReference type="ChEBI" id="CHEBI:58315"/>
        <dbReference type="ChEBI" id="CHEBI:78442"/>
        <dbReference type="ChEBI" id="CHEBI:78536"/>
        <dbReference type="ChEBI" id="CHEBI:456215"/>
        <dbReference type="EC" id="6.1.1.1"/>
    </reaction>
</comment>
<dbReference type="InterPro" id="IPR014729">
    <property type="entry name" value="Rossmann-like_a/b/a_fold"/>
</dbReference>
<evidence type="ECO:0000256" key="8">
    <source>
        <dbReference type="ARBA" id="ARBA00048248"/>
    </source>
</evidence>
<evidence type="ECO:0000256" key="11">
    <source>
        <dbReference type="RuleBase" id="RU363036"/>
    </source>
</evidence>
<comment type="caution">
    <text evidence="13">The sequence shown here is derived from an EMBL/GenBank/DDBJ whole genome shotgun (WGS) entry which is preliminary data.</text>
</comment>
<dbReference type="InterPro" id="IPR001412">
    <property type="entry name" value="aa-tRNA-synth_I_CS"/>
</dbReference>
<reference evidence="14" key="1">
    <citation type="submission" date="2017-09" db="EMBL/GenBank/DDBJ databases">
        <title>Depth-based differentiation of microbial function through sediment-hosted aquifers and enrichment of novel symbionts in the deep terrestrial subsurface.</title>
        <authorList>
            <person name="Probst A.J."/>
            <person name="Ladd B."/>
            <person name="Jarett J.K."/>
            <person name="Geller-Mcgrath D.E."/>
            <person name="Sieber C.M.K."/>
            <person name="Emerson J.B."/>
            <person name="Anantharaman K."/>
            <person name="Thomas B.C."/>
            <person name="Malmstrom R."/>
            <person name="Stieglmeier M."/>
            <person name="Klingl A."/>
            <person name="Woyke T."/>
            <person name="Ryan C.M."/>
            <person name="Banfield J.F."/>
        </authorList>
    </citation>
    <scope>NUCLEOTIDE SEQUENCE [LARGE SCALE GENOMIC DNA]</scope>
</reference>
<dbReference type="EC" id="6.1.1.1" evidence="1 9"/>
<dbReference type="PRINTS" id="PR01040">
    <property type="entry name" value="TRNASYNTHTYR"/>
</dbReference>
<evidence type="ECO:0000256" key="6">
    <source>
        <dbReference type="ARBA" id="ARBA00022917"/>
    </source>
</evidence>
<dbReference type="GO" id="GO:0005524">
    <property type="term" value="F:ATP binding"/>
    <property type="evidence" value="ECO:0007669"/>
    <property type="project" value="UniProtKB-KW"/>
</dbReference>
<evidence type="ECO:0000256" key="9">
    <source>
        <dbReference type="NCBIfam" id="TIGR00234"/>
    </source>
</evidence>
<dbReference type="PANTHER" id="PTHR11766:SF1">
    <property type="entry name" value="TYROSINE--TRNA LIGASE"/>
    <property type="match status" value="1"/>
</dbReference>
<dbReference type="InterPro" id="IPR054608">
    <property type="entry name" value="SYY-like_C"/>
</dbReference>
<dbReference type="InterPro" id="IPR002307">
    <property type="entry name" value="Tyr-tRNA-ligase"/>
</dbReference>
<accession>A0A2M7AXZ5</accession>
<evidence type="ECO:0000256" key="5">
    <source>
        <dbReference type="ARBA" id="ARBA00022884"/>
    </source>
</evidence>
<dbReference type="GO" id="GO:0003723">
    <property type="term" value="F:RNA binding"/>
    <property type="evidence" value="ECO:0007669"/>
    <property type="project" value="UniProtKB-KW"/>
</dbReference>
<organism evidence="13 14">
    <name type="scientific">Candidatus Portnoybacteria bacterium CG06_land_8_20_14_3_00_39_12</name>
    <dbReference type="NCBI Taxonomy" id="1974809"/>
    <lineage>
        <taxon>Bacteria</taxon>
        <taxon>Candidatus Portnoyibacteriota</taxon>
    </lineage>
</organism>
<keyword evidence="3 11" id="KW-0547">Nucleotide-binding</keyword>
<proteinExistence type="inferred from homology"/>
<dbReference type="GO" id="GO:0004831">
    <property type="term" value="F:tyrosine-tRNA ligase activity"/>
    <property type="evidence" value="ECO:0007669"/>
    <property type="project" value="UniProtKB-UniRule"/>
</dbReference>
<evidence type="ECO:0000256" key="4">
    <source>
        <dbReference type="ARBA" id="ARBA00022840"/>
    </source>
</evidence>
<sequence length="403" mass="45507">MKIITDQNKIQEILTKGVERVYPDKESLEKVLLSGKKIKLYCGYDPTAPSLHLGNAITLRKLAQFQSLGHGVIMLIGDFTAMIGDPTDKTAARQKLTRAQVNNNLKDYQAQASKILKFDGPNPAKIIFNNEWHNKMTFADLIEIASNFTVGQMIIRDMFQKRIADDKPIYLHEFLYPLAQAYDSVAMDVDLELGGNDQTFNMMCGRDLMKTLKNKEKFVLTMKLLTDAGGKKMGKTEGNMLNLNESPDQMFGKVMSWSDGMIVPGFELCTNLSLAEIQKVKQDLESDKVNPRDLKARLAFEIVKELQGEEAAQKAQEQFDKVFSKKQAPDEIKTIKLNQAQMPLVEILIATKLAKSKSDAQRLIEQKSVRVGGVVIDNWQKMIDIKGEILIQKGKRFFVKIKI</sequence>
<dbReference type="SUPFAM" id="SSF55174">
    <property type="entry name" value="Alpha-L RNA-binding motif"/>
    <property type="match status" value="1"/>
</dbReference>
<name>A0A2M7AXZ5_9BACT</name>
<dbReference type="Gene3D" id="3.10.290.10">
    <property type="entry name" value="RNA-binding S4 domain"/>
    <property type="match status" value="1"/>
</dbReference>
<evidence type="ECO:0000256" key="2">
    <source>
        <dbReference type="ARBA" id="ARBA00022598"/>
    </source>
</evidence>
<dbReference type="InterPro" id="IPR002305">
    <property type="entry name" value="aa-tRNA-synth_Ic"/>
</dbReference>
<keyword evidence="6 11" id="KW-0648">Protein biosynthesis</keyword>
<dbReference type="SUPFAM" id="SSF52374">
    <property type="entry name" value="Nucleotidylyl transferase"/>
    <property type="match status" value="1"/>
</dbReference>
<dbReference type="Gene3D" id="3.40.50.620">
    <property type="entry name" value="HUPs"/>
    <property type="match status" value="1"/>
</dbReference>
<evidence type="ECO:0000259" key="12">
    <source>
        <dbReference type="Pfam" id="PF22421"/>
    </source>
</evidence>
<keyword evidence="2 11" id="KW-0436">Ligase</keyword>
<dbReference type="Proteomes" id="UP000228775">
    <property type="component" value="Unassembled WGS sequence"/>
</dbReference>